<dbReference type="EMBL" id="AZMM01016101">
    <property type="protein sequence ID" value="ETJ29359.1"/>
    <property type="molecule type" value="Genomic_DNA"/>
</dbReference>
<feature type="non-terminal residue" evidence="1">
    <location>
        <position position="1"/>
    </location>
</feature>
<gene>
    <name evidence="1" type="ORF">Q604_UNBC16101G0001</name>
</gene>
<dbReference type="AlphaFoldDB" id="W1XKL2"/>
<organism evidence="1">
    <name type="scientific">human gut metagenome</name>
    <dbReference type="NCBI Taxonomy" id="408170"/>
    <lineage>
        <taxon>unclassified sequences</taxon>
        <taxon>metagenomes</taxon>
        <taxon>organismal metagenomes</taxon>
    </lineage>
</organism>
<sequence length="37" mass="3905">IGAHGCSANGKSYQVIIGLKVASVRDDFEKLLDSITV</sequence>
<proteinExistence type="predicted"/>
<reference evidence="1" key="1">
    <citation type="submission" date="2013-12" db="EMBL/GenBank/DDBJ databases">
        <title>A Varibaculum cambriense genome reconstructed from a premature infant gut community with otherwise low bacterial novelty that shifts toward anaerobic metabolism during the third week of life.</title>
        <authorList>
            <person name="Brown C.T."/>
            <person name="Sharon I."/>
            <person name="Thomas B.C."/>
            <person name="Castelle C.J."/>
            <person name="Morowitz M.J."/>
            <person name="Banfield J.F."/>
        </authorList>
    </citation>
    <scope>NUCLEOTIDE SEQUENCE</scope>
</reference>
<name>W1XKL2_9ZZZZ</name>
<protein>
    <submittedName>
        <fullName evidence="1">Pts system maltose-specific eiicb component</fullName>
    </submittedName>
</protein>
<evidence type="ECO:0000313" key="1">
    <source>
        <dbReference type="EMBL" id="ETJ29359.1"/>
    </source>
</evidence>
<accession>W1XKL2</accession>
<comment type="caution">
    <text evidence="1">The sequence shown here is derived from an EMBL/GenBank/DDBJ whole genome shotgun (WGS) entry which is preliminary data.</text>
</comment>